<evidence type="ECO:0000256" key="4">
    <source>
        <dbReference type="ARBA" id="ARBA00044157"/>
    </source>
</evidence>
<evidence type="ECO:0000313" key="7">
    <source>
        <dbReference type="Proteomes" id="UP000614601"/>
    </source>
</evidence>
<dbReference type="GO" id="GO:0005737">
    <property type="term" value="C:cytoplasm"/>
    <property type="evidence" value="ECO:0007669"/>
    <property type="project" value="UniProtKB-ARBA"/>
</dbReference>
<dbReference type="FunFam" id="3.40.50.300:FF:000485">
    <property type="entry name" value="Dephospho-CoA kinase CAB5"/>
    <property type="match status" value="1"/>
</dbReference>
<evidence type="ECO:0000256" key="3">
    <source>
        <dbReference type="ARBA" id="ARBA00022840"/>
    </source>
</evidence>
<keyword evidence="5" id="KW-0812">Transmembrane</keyword>
<dbReference type="Proteomes" id="UP000614601">
    <property type="component" value="Unassembled WGS sequence"/>
</dbReference>
<name>A0A811L4W5_9BILA</name>
<dbReference type="EMBL" id="CAJFDH010000005">
    <property type="protein sequence ID" value="CAD5224206.1"/>
    <property type="molecule type" value="Genomic_DNA"/>
</dbReference>
<dbReference type="HAMAP" id="MF_00376">
    <property type="entry name" value="Dephospho_CoA_kinase"/>
    <property type="match status" value="1"/>
</dbReference>
<keyword evidence="7" id="KW-1185">Reference proteome</keyword>
<dbReference type="CDD" id="cd02022">
    <property type="entry name" value="DPCK"/>
    <property type="match status" value="1"/>
</dbReference>
<dbReference type="PANTHER" id="PTHR10695">
    <property type="entry name" value="DEPHOSPHO-COA KINASE-RELATED"/>
    <property type="match status" value="1"/>
</dbReference>
<dbReference type="Gene3D" id="3.40.50.300">
    <property type="entry name" value="P-loop containing nucleotide triphosphate hydrolases"/>
    <property type="match status" value="1"/>
</dbReference>
<dbReference type="Pfam" id="PF01121">
    <property type="entry name" value="CoaE"/>
    <property type="match status" value="1"/>
</dbReference>
<gene>
    <name evidence="6" type="ORF">BOKJ2_LOCUS10963</name>
</gene>
<dbReference type="GO" id="GO:0015937">
    <property type="term" value="P:coenzyme A biosynthetic process"/>
    <property type="evidence" value="ECO:0007669"/>
    <property type="project" value="InterPro"/>
</dbReference>
<dbReference type="AlphaFoldDB" id="A0A811L4W5"/>
<protein>
    <recommendedName>
        <fullName evidence="4">Dephospho-CoA kinase domain-containing protein</fullName>
    </recommendedName>
</protein>
<dbReference type="GO" id="GO:0004140">
    <property type="term" value="F:dephospho-CoA kinase activity"/>
    <property type="evidence" value="ECO:0007669"/>
    <property type="project" value="InterPro"/>
</dbReference>
<keyword evidence="2" id="KW-0547">Nucleotide-binding</keyword>
<reference evidence="6" key="1">
    <citation type="submission" date="2020-09" db="EMBL/GenBank/DDBJ databases">
        <authorList>
            <person name="Kikuchi T."/>
        </authorList>
    </citation>
    <scope>NUCLEOTIDE SEQUENCE</scope>
    <source>
        <strain evidence="6">SH1</strain>
    </source>
</reference>
<dbReference type="EMBL" id="CAJFCW020000005">
    <property type="protein sequence ID" value="CAG9119746.1"/>
    <property type="molecule type" value="Genomic_DNA"/>
</dbReference>
<dbReference type="PANTHER" id="PTHR10695:SF46">
    <property type="entry name" value="BIFUNCTIONAL COENZYME A SYNTHASE-RELATED"/>
    <property type="match status" value="1"/>
</dbReference>
<evidence type="ECO:0000256" key="5">
    <source>
        <dbReference type="SAM" id="Phobius"/>
    </source>
</evidence>
<keyword evidence="5" id="KW-1133">Transmembrane helix</keyword>
<comment type="caution">
    <text evidence="6">The sequence shown here is derived from an EMBL/GenBank/DDBJ whole genome shotgun (WGS) entry which is preliminary data.</text>
</comment>
<evidence type="ECO:0000313" key="6">
    <source>
        <dbReference type="EMBL" id="CAD5224206.1"/>
    </source>
</evidence>
<evidence type="ECO:0000256" key="2">
    <source>
        <dbReference type="ARBA" id="ARBA00022741"/>
    </source>
</evidence>
<dbReference type="NCBIfam" id="TIGR00152">
    <property type="entry name" value="dephospho-CoA kinase"/>
    <property type="match status" value="1"/>
</dbReference>
<dbReference type="InterPro" id="IPR001977">
    <property type="entry name" value="Depp_CoAkinase"/>
</dbReference>
<comment type="similarity">
    <text evidence="1">Belongs to the CoaE family.</text>
</comment>
<dbReference type="InterPro" id="IPR027417">
    <property type="entry name" value="P-loop_NTPase"/>
</dbReference>
<dbReference type="PROSITE" id="PS51219">
    <property type="entry name" value="DPCK"/>
    <property type="match status" value="1"/>
</dbReference>
<sequence length="226" mass="25706">MFLVGLTGGIACGKSTVSKIFRDNGVYVVDADQIARQVVEPGKPAYKRLREVFGPEYFHDDTDGSLNREKMGDLVFHDVEERRKLNSITHSAIRKEMLWVVLGQFVRGNRYVVLDIPLLFEGGLNRVVQKIVVVSCDPETQLSRLCKRDGLSEEQAEARIRSQLPNEYKVKRATYVIDNQGTMEETKARVQQIIAHLEASWIPFVLRTGFLMCFALAGYCIYGFLR</sequence>
<dbReference type="Proteomes" id="UP000783686">
    <property type="component" value="Unassembled WGS sequence"/>
</dbReference>
<feature type="transmembrane region" description="Helical" evidence="5">
    <location>
        <begin position="201"/>
        <end position="225"/>
    </location>
</feature>
<proteinExistence type="inferred from homology"/>
<dbReference type="SUPFAM" id="SSF52540">
    <property type="entry name" value="P-loop containing nucleoside triphosphate hydrolases"/>
    <property type="match status" value="1"/>
</dbReference>
<keyword evidence="3" id="KW-0067">ATP-binding</keyword>
<keyword evidence="5" id="KW-0472">Membrane</keyword>
<accession>A0A811L4W5</accession>
<evidence type="ECO:0000256" key="1">
    <source>
        <dbReference type="ARBA" id="ARBA00009018"/>
    </source>
</evidence>
<dbReference type="OrthoDB" id="247245at2759"/>
<organism evidence="6 7">
    <name type="scientific">Bursaphelenchus okinawaensis</name>
    <dbReference type="NCBI Taxonomy" id="465554"/>
    <lineage>
        <taxon>Eukaryota</taxon>
        <taxon>Metazoa</taxon>
        <taxon>Ecdysozoa</taxon>
        <taxon>Nematoda</taxon>
        <taxon>Chromadorea</taxon>
        <taxon>Rhabditida</taxon>
        <taxon>Tylenchina</taxon>
        <taxon>Tylenchomorpha</taxon>
        <taxon>Aphelenchoidea</taxon>
        <taxon>Aphelenchoididae</taxon>
        <taxon>Bursaphelenchus</taxon>
    </lineage>
</organism>
<dbReference type="GO" id="GO:0005524">
    <property type="term" value="F:ATP binding"/>
    <property type="evidence" value="ECO:0007669"/>
    <property type="project" value="UniProtKB-KW"/>
</dbReference>